<dbReference type="EMBL" id="CAQQ02199947">
    <property type="status" value="NOT_ANNOTATED_CDS"/>
    <property type="molecule type" value="Genomic_DNA"/>
</dbReference>
<keyword evidence="3" id="KW-1185">Reference proteome</keyword>
<proteinExistence type="predicted"/>
<name>T1GFQ9_MEGSC</name>
<dbReference type="EnsemblMetazoa" id="MESCA002206-RA">
    <property type="protein sequence ID" value="MESCA002206-PA"/>
    <property type="gene ID" value="MESCA002206"/>
</dbReference>
<reference evidence="2" key="2">
    <citation type="submission" date="2015-06" db="UniProtKB">
        <authorList>
            <consortium name="EnsemblMetazoa"/>
        </authorList>
    </citation>
    <scope>IDENTIFICATION</scope>
</reference>
<evidence type="ECO:0000256" key="1">
    <source>
        <dbReference type="SAM" id="MobiDB-lite"/>
    </source>
</evidence>
<dbReference type="HOGENOM" id="CLU_2239695_0_0_1"/>
<dbReference type="AlphaFoldDB" id="T1GFQ9"/>
<reference evidence="3" key="1">
    <citation type="submission" date="2013-02" db="EMBL/GenBank/DDBJ databases">
        <authorList>
            <person name="Hughes D."/>
        </authorList>
    </citation>
    <scope>NUCLEOTIDE SEQUENCE</scope>
    <source>
        <strain>Durham</strain>
        <strain evidence="3">NC isolate 2 -- Noor lab</strain>
    </source>
</reference>
<evidence type="ECO:0000313" key="2">
    <source>
        <dbReference type="EnsemblMetazoa" id="MESCA002206-PA"/>
    </source>
</evidence>
<organism evidence="2 3">
    <name type="scientific">Megaselia scalaris</name>
    <name type="common">Humpbacked fly</name>
    <name type="synonym">Phora scalaris</name>
    <dbReference type="NCBI Taxonomy" id="36166"/>
    <lineage>
        <taxon>Eukaryota</taxon>
        <taxon>Metazoa</taxon>
        <taxon>Ecdysozoa</taxon>
        <taxon>Arthropoda</taxon>
        <taxon>Hexapoda</taxon>
        <taxon>Insecta</taxon>
        <taxon>Pterygota</taxon>
        <taxon>Neoptera</taxon>
        <taxon>Endopterygota</taxon>
        <taxon>Diptera</taxon>
        <taxon>Brachycera</taxon>
        <taxon>Muscomorpha</taxon>
        <taxon>Platypezoidea</taxon>
        <taxon>Phoridae</taxon>
        <taxon>Megaseliini</taxon>
        <taxon>Megaselia</taxon>
    </lineage>
</organism>
<protein>
    <submittedName>
        <fullName evidence="2">Uncharacterized protein</fullName>
    </submittedName>
</protein>
<dbReference type="Proteomes" id="UP000015102">
    <property type="component" value="Unassembled WGS sequence"/>
</dbReference>
<accession>T1GFQ9</accession>
<sequence>MDTDMNYLELTVALFRGLQDFRRVLSEYKSDITALQEIRWTELEDNPRPNATFILAAIQANYPSLPHINNSSARSFGSPRKTIERISKGGKGGKLPTLSAEKKKI</sequence>
<feature type="region of interest" description="Disordered" evidence="1">
    <location>
        <begin position="69"/>
        <end position="105"/>
    </location>
</feature>
<evidence type="ECO:0000313" key="3">
    <source>
        <dbReference type="Proteomes" id="UP000015102"/>
    </source>
</evidence>